<dbReference type="Proteomes" id="UP000573603">
    <property type="component" value="Unassembled WGS sequence"/>
</dbReference>
<dbReference type="SUPFAM" id="SSF51971">
    <property type="entry name" value="Nucleotide-binding domain"/>
    <property type="match status" value="1"/>
</dbReference>
<organism evidence="5 6">
    <name type="scientific">Fusarium anthophilum</name>
    <dbReference type="NCBI Taxonomy" id="48485"/>
    <lineage>
        <taxon>Eukaryota</taxon>
        <taxon>Fungi</taxon>
        <taxon>Dikarya</taxon>
        <taxon>Ascomycota</taxon>
        <taxon>Pezizomycotina</taxon>
        <taxon>Sordariomycetes</taxon>
        <taxon>Hypocreomycetidae</taxon>
        <taxon>Hypocreales</taxon>
        <taxon>Nectriaceae</taxon>
        <taxon>Fusarium</taxon>
        <taxon>Fusarium fujikuroi species complex</taxon>
    </lineage>
</organism>
<evidence type="ECO:0000259" key="3">
    <source>
        <dbReference type="Pfam" id="PF22939"/>
    </source>
</evidence>
<sequence length="1609" mass="180472">MDRKSLASKEPYEIFREACHEFRSSLAEKDKTLFKEFSDAKSMLKAIKEDAKSHPVHSSTLTQCCKGINSIANRLSPFFDVAGLTGDQKGLLSGFSNTAKYHAGYRKSLLNGPFKLYRFKLLHIFWKDEAILDIITLLWDQNKSGQVTASGSEIISALCLLSSRVSKLFMAIDGVDECQDHEDFFDYLKEICQYSNPVSVALFSRPSVAIPQDLSSMLQHLDLTSAMNFESLETFLRPKIQRLARHGVISSEENRDQAVKLLASRGNGMFLWARLLVEYLQSPNLSIRQRREALKDLNRLQGLDALYLEILRSIEQSTWQAARLNITRAFQFVSYAARPLHVNELEVAITIPLLSAVNEYDTIPDFEKALLQMSGALIELDSEKKARFVHVSVIEYLTDQSHQDQSLDSVSQLVKERIPAEPLGGGPQVVADRDLQKIRYPFLEYSAQYWDFHFSEFLLKLPPALSQECELSIKLASDFVLAKRTIMVWIEACCVFGEAPRIFSNWPQRTDGSPSAVKIPISMSEQAVATLKDAVKRLHQLSLELADLRQEWQDVLLESPYEIWEPSIGAFHNTSLWESVPGSKILAHLNDSDSGTINPICLKSLVSPDGKRLGIIRLSTDSRVHRDDIDWRITFEEWSVNPFEKNFEVDIALPNLSLGPFIESMKCIDKGNDHRLLFELPLAIAPDLSRIVAPGCVATINRHSQSVLTKKKSPHIQLLDFTLTPGPMGNLPFGFPVRQVKDTYALFISDSTEFVMTIHQSRKLVDISKRWGSKLWVATVYKDHGKGLGLPSNYRYLTSLAFKPCECGLASTEQLILLHPFLPLAAIVQHGPLLKREPDGSVTVHEFLHDVVLWGFSATGNDVLDNVEREHTRIEFQEDGALFYGKRLLPHGPTQKQVMIKRREENKRRAFDSTMATTSNSLVQSLNTTMRATDASGFQILSSLEKAGAGAIIRQTLREDGFMVRQEITKLPKSLFNIADPTIIPQERNMVQVVVNRASRVFEPYEVHIGQRNSAKGCPTNDNDVAQPEDSASSSNSPKKDSTMEGSKGRIEGICCLYQSAISNFLSEVFVHRFHREGSKFSGRRAYFPPSHAPMRGSISHNRKLQLKECDKIEIKFSNVDVLVIGAGPTGLGAAKRLQHLNSVEWLIVDSNETPGGLASTDTTPEGFLFDVGGHVIFSHYKYFDDVINEALPKPEDWYEHQRISYVRYQGLWVPYPFQNNIAVLPIEEQARCLSDLIDAAIQARARSPSDKPPNFDEWNIRNVGGRLNEIFMRPYNFKVWAIPTIKMNSTWVGERVAAPNVKLVTTNAILGKAAGGWGPNARFRFPARGGTGGIWTAVADTLDQSKTRFGDHGAVIKIDADAKTVYLKDGKPLYGALISTMAVDQLAETIGDAKLQKSLKPLYYSSTNVIGVGIRGKRPDRIGDKCWLYFPEDNAPFYRATIFSNYSPFNQPRENVKLATKQLANGDKPASSEPASGPYWSIMLEVSESSYKPVNQATLLEESIQGLINTDLLKPDDEIVSTYVRRFDHGYPTPTLERDDALSEALPYLYDKDILSRGRFGAWNFMQGVEAVDNIISGGLELTLSNPDFVNSRKNTERRLAGIKGARK</sequence>
<dbReference type="FunFam" id="3.50.50.60:FF:000220">
    <property type="entry name" value="UDP-galactopyranose mutase"/>
    <property type="match status" value="1"/>
</dbReference>
<protein>
    <recommendedName>
        <fullName evidence="7">UDP-galactopyranose mutase</fullName>
    </recommendedName>
</protein>
<evidence type="ECO:0000313" key="5">
    <source>
        <dbReference type="EMBL" id="KAF5252187.1"/>
    </source>
</evidence>
<evidence type="ECO:0000256" key="1">
    <source>
        <dbReference type="ARBA" id="ARBA00022737"/>
    </source>
</evidence>
<dbReference type="PANTHER" id="PTHR43734:SF4">
    <property type="entry name" value="AMINE OXIDASE DOMAIN-CONTAINING PROTEIN"/>
    <property type="match status" value="1"/>
</dbReference>
<comment type="caution">
    <text evidence="5">The sequence shown here is derived from an EMBL/GenBank/DDBJ whole genome shotgun (WGS) entry which is preliminary data.</text>
</comment>
<evidence type="ECO:0000256" key="2">
    <source>
        <dbReference type="SAM" id="MobiDB-lite"/>
    </source>
</evidence>
<evidence type="ECO:0000259" key="4">
    <source>
        <dbReference type="Pfam" id="PF24883"/>
    </source>
</evidence>
<evidence type="ECO:0008006" key="7">
    <source>
        <dbReference type="Google" id="ProtNLM"/>
    </source>
</evidence>
<dbReference type="EMBL" id="JABEVY010000059">
    <property type="protein sequence ID" value="KAF5252187.1"/>
    <property type="molecule type" value="Genomic_DNA"/>
</dbReference>
<name>A0A8H5E9X6_9HYPO</name>
<dbReference type="Pfam" id="PF22939">
    <property type="entry name" value="WHD_GPIID"/>
    <property type="match status" value="1"/>
</dbReference>
<proteinExistence type="predicted"/>
<feature type="region of interest" description="Disordered" evidence="2">
    <location>
        <begin position="1012"/>
        <end position="1046"/>
    </location>
</feature>
<feature type="domain" description="GPI inositol-deacylase winged helix" evidence="3">
    <location>
        <begin position="328"/>
        <end position="403"/>
    </location>
</feature>
<dbReference type="InterPro" id="IPR056884">
    <property type="entry name" value="NPHP3-like_N"/>
</dbReference>
<dbReference type="InterPro" id="IPR054471">
    <property type="entry name" value="GPIID_WHD"/>
</dbReference>
<dbReference type="PANTHER" id="PTHR43734">
    <property type="entry name" value="PHYTOENE DESATURASE"/>
    <property type="match status" value="1"/>
</dbReference>
<dbReference type="Pfam" id="PF24883">
    <property type="entry name" value="NPHP3_N"/>
    <property type="match status" value="1"/>
</dbReference>
<reference evidence="5 6" key="1">
    <citation type="journal article" date="2020" name="BMC Genomics">
        <title>Correction to: Identification and distribution of gene clusters required for synthesis of sphingolipid metabolism inhibitors in diverse species of the filamentous fungus Fusarium.</title>
        <authorList>
            <person name="Kim H.S."/>
            <person name="Lohmar J.M."/>
            <person name="Busman M."/>
            <person name="Brown D.W."/>
            <person name="Naumann T.A."/>
            <person name="Divon H.H."/>
            <person name="Lysoe E."/>
            <person name="Uhlig S."/>
            <person name="Proctor R.H."/>
        </authorList>
    </citation>
    <scope>NUCLEOTIDE SEQUENCE [LARGE SCALE GENOMIC DNA]</scope>
    <source>
        <strain evidence="5 6">NRRL 25214</strain>
    </source>
</reference>
<gene>
    <name evidence="5" type="ORF">FANTH_2743</name>
</gene>
<evidence type="ECO:0000313" key="6">
    <source>
        <dbReference type="Proteomes" id="UP000573603"/>
    </source>
</evidence>
<dbReference type="InterPro" id="IPR036188">
    <property type="entry name" value="FAD/NAD-bd_sf"/>
</dbReference>
<keyword evidence="6" id="KW-1185">Reference proteome</keyword>
<dbReference type="Gene3D" id="3.50.50.60">
    <property type="entry name" value="FAD/NAD(P)-binding domain"/>
    <property type="match status" value="1"/>
</dbReference>
<dbReference type="Pfam" id="PF13450">
    <property type="entry name" value="NAD_binding_8"/>
    <property type="match status" value="1"/>
</dbReference>
<keyword evidence="1" id="KW-0677">Repeat</keyword>
<feature type="domain" description="Nephrocystin 3-like N-terminal" evidence="4">
    <location>
        <begin position="145"/>
        <end position="205"/>
    </location>
</feature>
<accession>A0A8H5E9X6</accession>